<evidence type="ECO:0000313" key="9">
    <source>
        <dbReference type="EMBL" id="KAG0147469.1"/>
    </source>
</evidence>
<evidence type="ECO:0000256" key="1">
    <source>
        <dbReference type="ARBA" id="ARBA00000966"/>
    </source>
</evidence>
<evidence type="ECO:0000256" key="3">
    <source>
        <dbReference type="ARBA" id="ARBA00012601"/>
    </source>
</evidence>
<dbReference type="AlphaFoldDB" id="A0A9P6NNP1"/>
<organism evidence="9 10">
    <name type="scientific">Cronartium quercuum f. sp. fusiforme G11</name>
    <dbReference type="NCBI Taxonomy" id="708437"/>
    <lineage>
        <taxon>Eukaryota</taxon>
        <taxon>Fungi</taxon>
        <taxon>Dikarya</taxon>
        <taxon>Basidiomycota</taxon>
        <taxon>Pucciniomycotina</taxon>
        <taxon>Pucciniomycetes</taxon>
        <taxon>Pucciniales</taxon>
        <taxon>Coleosporiaceae</taxon>
        <taxon>Cronartium</taxon>
    </lineage>
</organism>
<comment type="similarity">
    <text evidence="2 6">Belongs to the glycosyl hydrolase 5 (cellulase A) family.</text>
</comment>
<dbReference type="InterPro" id="IPR018087">
    <property type="entry name" value="Glyco_hydro_5_CS"/>
</dbReference>
<protein>
    <recommendedName>
        <fullName evidence="3">cellulase</fullName>
        <ecNumber evidence="3">3.2.1.4</ecNumber>
    </recommendedName>
</protein>
<dbReference type="Pfam" id="PF00150">
    <property type="entry name" value="Cellulase"/>
    <property type="match status" value="1"/>
</dbReference>
<proteinExistence type="inferred from homology"/>
<dbReference type="InterPro" id="IPR001547">
    <property type="entry name" value="Glyco_hydro_5"/>
</dbReference>
<dbReference type="OrthoDB" id="5823761at2759"/>
<accession>A0A9P6NNP1</accession>
<comment type="catalytic activity">
    <reaction evidence="1">
        <text>Endohydrolysis of (1-&gt;4)-beta-D-glucosidic linkages in cellulose, lichenin and cereal beta-D-glucans.</text>
        <dbReference type="EC" id="3.2.1.4"/>
    </reaction>
</comment>
<feature type="signal peptide" evidence="7">
    <location>
        <begin position="1"/>
        <end position="21"/>
    </location>
</feature>
<keyword evidence="4 6" id="KW-0378">Hydrolase</keyword>
<keyword evidence="10" id="KW-1185">Reference proteome</keyword>
<comment type="caution">
    <text evidence="9">The sequence shown here is derived from an EMBL/GenBank/DDBJ whole genome shotgun (WGS) entry which is preliminary data.</text>
</comment>
<dbReference type="Gene3D" id="3.20.20.80">
    <property type="entry name" value="Glycosidases"/>
    <property type="match status" value="1"/>
</dbReference>
<evidence type="ECO:0000259" key="8">
    <source>
        <dbReference type="Pfam" id="PF00150"/>
    </source>
</evidence>
<evidence type="ECO:0000313" key="10">
    <source>
        <dbReference type="Proteomes" id="UP000886653"/>
    </source>
</evidence>
<gene>
    <name evidence="9" type="ORF">CROQUDRAFT_698651</name>
</gene>
<dbReference type="SUPFAM" id="SSF51445">
    <property type="entry name" value="(Trans)glycosidases"/>
    <property type="match status" value="1"/>
</dbReference>
<dbReference type="GO" id="GO:0008810">
    <property type="term" value="F:cellulase activity"/>
    <property type="evidence" value="ECO:0007669"/>
    <property type="project" value="UniProtKB-EC"/>
</dbReference>
<dbReference type="GO" id="GO:0009251">
    <property type="term" value="P:glucan catabolic process"/>
    <property type="evidence" value="ECO:0007669"/>
    <property type="project" value="TreeGrafter"/>
</dbReference>
<feature type="chain" id="PRO_5040472443" description="cellulase" evidence="7">
    <location>
        <begin position="22"/>
        <end position="383"/>
    </location>
</feature>
<reference evidence="9" key="1">
    <citation type="submission" date="2013-11" db="EMBL/GenBank/DDBJ databases">
        <title>Genome sequence of the fusiform rust pathogen reveals effectors for host alternation and coevolution with pine.</title>
        <authorList>
            <consortium name="DOE Joint Genome Institute"/>
            <person name="Smith K."/>
            <person name="Pendleton A."/>
            <person name="Kubisiak T."/>
            <person name="Anderson C."/>
            <person name="Salamov A."/>
            <person name="Aerts A."/>
            <person name="Riley R."/>
            <person name="Clum A."/>
            <person name="Lindquist E."/>
            <person name="Ence D."/>
            <person name="Campbell M."/>
            <person name="Kronenberg Z."/>
            <person name="Feau N."/>
            <person name="Dhillon B."/>
            <person name="Hamelin R."/>
            <person name="Burleigh J."/>
            <person name="Smith J."/>
            <person name="Yandell M."/>
            <person name="Nelson C."/>
            <person name="Grigoriev I."/>
            <person name="Davis J."/>
        </authorList>
    </citation>
    <scope>NUCLEOTIDE SEQUENCE</scope>
    <source>
        <strain evidence="9">G11</strain>
    </source>
</reference>
<dbReference type="EMBL" id="MU167247">
    <property type="protein sequence ID" value="KAG0147469.1"/>
    <property type="molecule type" value="Genomic_DNA"/>
</dbReference>
<name>A0A9P6NNP1_9BASI</name>
<dbReference type="PANTHER" id="PTHR34142:SF1">
    <property type="entry name" value="GLYCOSIDE HYDROLASE FAMILY 5 DOMAIN-CONTAINING PROTEIN"/>
    <property type="match status" value="1"/>
</dbReference>
<evidence type="ECO:0000256" key="6">
    <source>
        <dbReference type="RuleBase" id="RU361153"/>
    </source>
</evidence>
<evidence type="ECO:0000256" key="4">
    <source>
        <dbReference type="ARBA" id="ARBA00022801"/>
    </source>
</evidence>
<evidence type="ECO:0000256" key="5">
    <source>
        <dbReference type="ARBA" id="ARBA00023295"/>
    </source>
</evidence>
<dbReference type="PANTHER" id="PTHR34142">
    <property type="entry name" value="ENDO-BETA-1,4-GLUCANASE A"/>
    <property type="match status" value="1"/>
</dbReference>
<feature type="domain" description="Glycoside hydrolase family 5" evidence="8">
    <location>
        <begin position="94"/>
        <end position="312"/>
    </location>
</feature>
<dbReference type="InterPro" id="IPR017853">
    <property type="entry name" value="GH"/>
</dbReference>
<keyword evidence="5 6" id="KW-0326">Glycosidase</keyword>
<dbReference type="EC" id="3.2.1.4" evidence="3"/>
<evidence type="ECO:0000256" key="2">
    <source>
        <dbReference type="ARBA" id="ARBA00005641"/>
    </source>
</evidence>
<keyword evidence="7" id="KW-0732">Signal</keyword>
<dbReference type="Proteomes" id="UP000886653">
    <property type="component" value="Unassembled WGS sequence"/>
</dbReference>
<dbReference type="PROSITE" id="PS00659">
    <property type="entry name" value="GLYCOSYL_HYDROL_F5"/>
    <property type="match status" value="1"/>
</dbReference>
<evidence type="ECO:0000256" key="7">
    <source>
        <dbReference type="SAM" id="SignalP"/>
    </source>
</evidence>
<sequence>MLGTLRRIVLLTCFILSTSNCVYIKTGANQFSELHKRAGPNNQTTGQTQKFLPLMNGVNMPGMEFGIDNNGKKGPNPSYAPPKSQISHYLKKGKSVLNTIRIPIGWQYIQPTLKGDLDKTQLATLDSLIDEVLDNKGFAILDLHNFGRRDGKIVGESDLAVDALIDVWVKLAQHYKEKPRVVFGLMNEPHDQDSKKWIGVVDQLVQSIRNANATQNIITLPGNQWSHLKTFADDYNGGMSAIRNPNNTFDGLIFEIHQYFDNDGSGTSKECNKDLLDELSSVAALLKKDGRQALIGEMGGGNTKSCADIITKFSKAALAFYPSFAGLVSWAGGSFDAQYPLVNTVKKGDGWDDQMNLNAMKAAISEISKNTKPGNNSENKSRN</sequence>